<sequence length="812" mass="89434">MTFDSGEGPPEEDGDPGTNSEATTTTATADDQDPTALTVPRIDPDMSPVEIAHHLHECGFHAFPTDHPDQPICIGKHGPATPCDGIRGKHPAVKFGTWAIVPTPKMIDLEWDMHGGLANTGIACGPSGLVILDEDQAGELNRWTVTYGINLPDTYTVTTGRGEHRYYRWNHAVRRIGNSAKAMTDFKIDVRGDGGYAIGEGSHHASGAAYVGNGLPVANLPDEVAEILLAGTSEEKPHHHRDQGSSWDANTSDANVAKIGYPKRHNALIAYAGRLRKTGLDYHEAEPVFHQRWLLCEQPTGQIPEATYHSADCPYPVTWDEGKGKLRDVFHRYPPGQGDDIPEQPADKPRPDAGQWDTEKHSGHLGMAVKMGAQYAGKLLYVNKIGWHRWDGKRWAPDGDGQARRAVHAVIKRDRRIIKMLKLPDEEEQKRLRQIARYESASAITGILTEAAALKTFSVTVDVLDADPYLFNCANGTLDLRTMDMRRHDPADRITKIAVAAYAPTPAGNCSTTTWTSFLATVLPDEEVRDYLQRLCGLSLIGEVNGDKQILPIITGGGANGKTTAIEAVTFALGDYAMTAEPTLLMDKRGDAHPTGVADLMGRRFVSVCETEQHRRFNIALVKWLTGGDTIKARFMRQDFFSYTPSHLMMLATNHLPRIDDDTPAVWRRIRVIPFTVQIPDAEQDKNLKDHLRAEADAVLAWIIEGWKEYRQRGGLAEPDGVLVATDGYRNDSDAVGRFIEDECDVGGAQSAVTTQALFERWERWASADGSAAGSRIAFGRALDAKGYPAETNTHDRLRRTICLKSQIEDVT</sequence>
<dbReference type="Pfam" id="PF09250">
    <property type="entry name" value="Prim-Pol"/>
    <property type="match status" value="1"/>
</dbReference>
<dbReference type="EMBL" id="AP022574">
    <property type="protein sequence ID" value="BBX69708.1"/>
    <property type="molecule type" value="Genomic_DNA"/>
</dbReference>
<accession>A0A7I7MBP7</accession>
<dbReference type="PANTHER" id="PTHR35372">
    <property type="entry name" value="ATP BINDING PROTEIN-RELATED"/>
    <property type="match status" value="1"/>
</dbReference>
<dbReference type="Gene3D" id="3.40.50.300">
    <property type="entry name" value="P-loop containing nucleotide triphosphate hydrolases"/>
    <property type="match status" value="1"/>
</dbReference>
<feature type="region of interest" description="Disordered" evidence="4">
    <location>
        <begin position="1"/>
        <end position="43"/>
    </location>
</feature>
<evidence type="ECO:0000313" key="7">
    <source>
        <dbReference type="Proteomes" id="UP000466514"/>
    </source>
</evidence>
<dbReference type="RefSeq" id="WP_163723131.1">
    <property type="nucleotide sequence ID" value="NZ_AP022574.1"/>
</dbReference>
<organism evidence="6 7">
    <name type="scientific">Mycolicibacterium psychrotolerans</name>
    <dbReference type="NCBI Taxonomy" id="216929"/>
    <lineage>
        <taxon>Bacteria</taxon>
        <taxon>Bacillati</taxon>
        <taxon>Actinomycetota</taxon>
        <taxon>Actinomycetes</taxon>
        <taxon>Mycobacteriales</taxon>
        <taxon>Mycobacteriaceae</taxon>
        <taxon>Mycolicibacterium</taxon>
    </lineage>
</organism>
<evidence type="ECO:0000259" key="5">
    <source>
        <dbReference type="PROSITE" id="PS51206"/>
    </source>
</evidence>
<dbReference type="SMART" id="SM00885">
    <property type="entry name" value="D5_N"/>
    <property type="match status" value="1"/>
</dbReference>
<evidence type="ECO:0000256" key="4">
    <source>
        <dbReference type="SAM" id="MobiDB-lite"/>
    </source>
</evidence>
<dbReference type="PROSITE" id="PS51206">
    <property type="entry name" value="SF3_HELICASE_1"/>
    <property type="match status" value="1"/>
</dbReference>
<dbReference type="InterPro" id="IPR014818">
    <property type="entry name" value="Phage/plasmid_primase_P4_C"/>
</dbReference>
<dbReference type="InterPro" id="IPR014015">
    <property type="entry name" value="Helicase_SF3_DNA-vir"/>
</dbReference>
<proteinExistence type="predicted"/>
<feature type="compositionally biased region" description="Basic and acidic residues" evidence="4">
    <location>
        <begin position="345"/>
        <end position="359"/>
    </location>
</feature>
<protein>
    <recommendedName>
        <fullName evidence="5">SF3 helicase domain-containing protein</fullName>
    </recommendedName>
</protein>
<keyword evidence="1" id="KW-0547">Nucleotide-binding</keyword>
<dbReference type="Proteomes" id="UP000466514">
    <property type="component" value="Chromosome"/>
</dbReference>
<dbReference type="InterPro" id="IPR015330">
    <property type="entry name" value="DNA_primase/pol_bifunc_N"/>
</dbReference>
<feature type="domain" description="SF3 helicase" evidence="5">
    <location>
        <begin position="527"/>
        <end position="688"/>
    </location>
</feature>
<dbReference type="SUPFAM" id="SSF56747">
    <property type="entry name" value="Prim-pol domain"/>
    <property type="match status" value="1"/>
</dbReference>
<dbReference type="CDD" id="cd04859">
    <property type="entry name" value="Prim_Pol"/>
    <property type="match status" value="1"/>
</dbReference>
<dbReference type="Pfam" id="PF08706">
    <property type="entry name" value="D5_N"/>
    <property type="match status" value="1"/>
</dbReference>
<dbReference type="GO" id="GO:0016787">
    <property type="term" value="F:hydrolase activity"/>
    <property type="evidence" value="ECO:0007669"/>
    <property type="project" value="UniProtKB-KW"/>
</dbReference>
<dbReference type="InterPro" id="IPR027417">
    <property type="entry name" value="P-loop_NTPase"/>
</dbReference>
<keyword evidence="7" id="KW-1185">Reference proteome</keyword>
<dbReference type="PANTHER" id="PTHR35372:SF2">
    <property type="entry name" value="SF3 HELICASE DOMAIN-CONTAINING PROTEIN"/>
    <property type="match status" value="1"/>
</dbReference>
<reference evidence="6 7" key="1">
    <citation type="journal article" date="2019" name="Emerg. Microbes Infect.">
        <title>Comprehensive subspecies identification of 175 nontuberculous mycobacteria species based on 7547 genomic profiles.</title>
        <authorList>
            <person name="Matsumoto Y."/>
            <person name="Kinjo T."/>
            <person name="Motooka D."/>
            <person name="Nabeya D."/>
            <person name="Jung N."/>
            <person name="Uechi K."/>
            <person name="Horii T."/>
            <person name="Iida T."/>
            <person name="Fujita J."/>
            <person name="Nakamura S."/>
        </authorList>
    </citation>
    <scope>NUCLEOTIDE SEQUENCE [LARGE SCALE GENOMIC DNA]</scope>
    <source>
        <strain evidence="6 7">JCM 13323</strain>
    </source>
</reference>
<feature type="region of interest" description="Disordered" evidence="4">
    <location>
        <begin position="331"/>
        <end position="359"/>
    </location>
</feature>
<dbReference type="NCBIfam" id="TIGR01613">
    <property type="entry name" value="primase_Cterm"/>
    <property type="match status" value="1"/>
</dbReference>
<dbReference type="SMART" id="SM00943">
    <property type="entry name" value="Prim-Pol"/>
    <property type="match status" value="1"/>
</dbReference>
<keyword evidence="3" id="KW-0067">ATP-binding</keyword>
<feature type="compositionally biased region" description="Low complexity" evidence="4">
    <location>
        <begin position="22"/>
        <end position="38"/>
    </location>
</feature>
<name>A0A7I7MBP7_9MYCO</name>
<evidence type="ECO:0000313" key="6">
    <source>
        <dbReference type="EMBL" id="BBX69708.1"/>
    </source>
</evidence>
<dbReference type="KEGG" id="mpsc:MPSYJ_31690"/>
<evidence type="ECO:0000256" key="3">
    <source>
        <dbReference type="ARBA" id="ARBA00022840"/>
    </source>
</evidence>
<dbReference type="InterPro" id="IPR051620">
    <property type="entry name" value="ORF904-like_C"/>
</dbReference>
<evidence type="ECO:0000256" key="2">
    <source>
        <dbReference type="ARBA" id="ARBA00022801"/>
    </source>
</evidence>
<dbReference type="GO" id="GO:0005524">
    <property type="term" value="F:ATP binding"/>
    <property type="evidence" value="ECO:0007669"/>
    <property type="project" value="UniProtKB-KW"/>
</dbReference>
<dbReference type="SUPFAM" id="SSF52540">
    <property type="entry name" value="P-loop containing nucleoside triphosphate hydrolases"/>
    <property type="match status" value="1"/>
</dbReference>
<dbReference type="InterPro" id="IPR006500">
    <property type="entry name" value="Helicase_put_C_phage/plasmid"/>
</dbReference>
<evidence type="ECO:0000256" key="1">
    <source>
        <dbReference type="ARBA" id="ARBA00022741"/>
    </source>
</evidence>
<gene>
    <name evidence="6" type="ORF">MPSYJ_31690</name>
</gene>
<keyword evidence="2" id="KW-0378">Hydrolase</keyword>
<dbReference type="AlphaFoldDB" id="A0A7I7MBP7"/>